<dbReference type="Pfam" id="PF00049">
    <property type="entry name" value="Insulin"/>
    <property type="match status" value="1"/>
</dbReference>
<comment type="subcellular location">
    <subcellularLocation>
        <location evidence="5">Secreted</location>
    </subcellularLocation>
</comment>
<dbReference type="InterPro" id="IPR036438">
    <property type="entry name" value="Insulin-like_sf"/>
</dbReference>
<dbReference type="PANTHER" id="PTHR46845:SF1">
    <property type="entry name" value="INSULIN-LIKE GROWTH FACTOR I"/>
    <property type="match status" value="1"/>
</dbReference>
<feature type="chain" id="PRO_5012664164" evidence="6">
    <location>
        <begin position="28"/>
        <end position="167"/>
    </location>
</feature>
<dbReference type="GO" id="GO:0048009">
    <property type="term" value="P:insulin-like growth factor receptor signaling pathway"/>
    <property type="evidence" value="ECO:0007669"/>
    <property type="project" value="TreeGrafter"/>
</dbReference>
<dbReference type="InterPro" id="IPR022352">
    <property type="entry name" value="Ins/IGF/rlx"/>
</dbReference>
<comment type="similarity">
    <text evidence="1 5">Belongs to the insulin family.</text>
</comment>
<feature type="domain" description="Insulin-like" evidence="7">
    <location>
        <begin position="36"/>
        <end position="104"/>
    </location>
</feature>
<evidence type="ECO:0000256" key="2">
    <source>
        <dbReference type="ARBA" id="ARBA00022685"/>
    </source>
</evidence>
<protein>
    <submittedName>
        <fullName evidence="8">Insulin growth factor II-2</fullName>
    </submittedName>
</protein>
<dbReference type="GO" id="GO:0008283">
    <property type="term" value="P:cell population proliferation"/>
    <property type="evidence" value="ECO:0007669"/>
    <property type="project" value="TreeGrafter"/>
</dbReference>
<evidence type="ECO:0000259" key="7">
    <source>
        <dbReference type="SMART" id="SM00078"/>
    </source>
</evidence>
<dbReference type="PANTHER" id="PTHR46845">
    <property type="entry name" value="INSULIN-LIKE GROWTH FACTOR I"/>
    <property type="match status" value="1"/>
</dbReference>
<keyword evidence="3 6" id="KW-0732">Signal</keyword>
<sequence length="167" mass="18681">MYATMTASRVTLLRVVIMALTLIGSQCEGGSGIMRWKLCGNRLSDIAITICKSRGGIYEPRERRSGPLERAVGGYERRIRRSEDGIVEECCRKACTFNQILQYCAQPPQKEEQITEDIGDLLNIARSPVGTISGDEERSLTTARPPRVGTYRRPMSEHIVFLDGEDN</sequence>
<evidence type="ECO:0000256" key="6">
    <source>
        <dbReference type="SAM" id="SignalP"/>
    </source>
</evidence>
<comment type="caution">
    <text evidence="8">The sequence shown here is derived from an EMBL/GenBank/DDBJ whole genome shotgun (WGS) entry which is preliminary data.</text>
</comment>
<evidence type="ECO:0000256" key="4">
    <source>
        <dbReference type="ARBA" id="ARBA00023157"/>
    </source>
</evidence>
<evidence type="ECO:0000313" key="9">
    <source>
        <dbReference type="Proteomes" id="UP000192247"/>
    </source>
</evidence>
<dbReference type="InterPro" id="IPR016179">
    <property type="entry name" value="Insulin-like"/>
</dbReference>
<evidence type="ECO:0000256" key="5">
    <source>
        <dbReference type="RuleBase" id="RU000406"/>
    </source>
</evidence>
<dbReference type="PRINTS" id="PR00276">
    <property type="entry name" value="INSULINFAMLY"/>
</dbReference>
<dbReference type="GO" id="GO:0043066">
    <property type="term" value="P:negative regulation of apoptotic process"/>
    <property type="evidence" value="ECO:0007669"/>
    <property type="project" value="TreeGrafter"/>
</dbReference>
<dbReference type="GO" id="GO:0005159">
    <property type="term" value="F:insulin-like growth factor receptor binding"/>
    <property type="evidence" value="ECO:0007669"/>
    <property type="project" value="TreeGrafter"/>
</dbReference>
<keyword evidence="5" id="KW-0964">Secreted</keyword>
<dbReference type="Proteomes" id="UP000192247">
    <property type="component" value="Unassembled WGS sequence"/>
</dbReference>
<reference evidence="8 9" key="1">
    <citation type="journal article" date="2017" name="Gigascience">
        <title>Draft genome of the honey bee ectoparasitic mite, Tropilaelaps mercedesae, is shaped by the parasitic life history.</title>
        <authorList>
            <person name="Dong X."/>
            <person name="Armstrong S.D."/>
            <person name="Xia D."/>
            <person name="Makepeace B.L."/>
            <person name="Darby A.C."/>
            <person name="Kadowaki T."/>
        </authorList>
    </citation>
    <scope>NUCLEOTIDE SEQUENCE [LARGE SCALE GENOMIC DNA]</scope>
    <source>
        <strain evidence="8">Wuxi-XJTLU</strain>
    </source>
</reference>
<keyword evidence="4" id="KW-1015">Disulfide bond</keyword>
<dbReference type="InParanoid" id="A0A1V9Y3V8"/>
<dbReference type="SUPFAM" id="SSF56994">
    <property type="entry name" value="Insulin-like"/>
    <property type="match status" value="1"/>
</dbReference>
<accession>A0A1V9Y3V8</accession>
<dbReference type="EMBL" id="MNPL01000065">
    <property type="protein sequence ID" value="OQR80373.1"/>
    <property type="molecule type" value="Genomic_DNA"/>
</dbReference>
<dbReference type="Gene3D" id="1.10.100.10">
    <property type="entry name" value="Insulin-like"/>
    <property type="match status" value="1"/>
</dbReference>
<dbReference type="AlphaFoldDB" id="A0A1V9Y3V8"/>
<dbReference type="GO" id="GO:0005615">
    <property type="term" value="C:extracellular space"/>
    <property type="evidence" value="ECO:0007669"/>
    <property type="project" value="TreeGrafter"/>
</dbReference>
<feature type="signal peptide" evidence="6">
    <location>
        <begin position="1"/>
        <end position="27"/>
    </location>
</feature>
<name>A0A1V9Y3V8_9ACAR</name>
<evidence type="ECO:0000256" key="3">
    <source>
        <dbReference type="ARBA" id="ARBA00022729"/>
    </source>
</evidence>
<dbReference type="GO" id="GO:0005179">
    <property type="term" value="F:hormone activity"/>
    <property type="evidence" value="ECO:0007669"/>
    <property type="project" value="InterPro"/>
</dbReference>
<evidence type="ECO:0000313" key="8">
    <source>
        <dbReference type="EMBL" id="OQR80373.1"/>
    </source>
</evidence>
<proteinExistence type="inferred from homology"/>
<gene>
    <name evidence="8" type="ORF">BIW11_05101</name>
</gene>
<dbReference type="GO" id="GO:0051897">
    <property type="term" value="P:positive regulation of phosphatidylinositol 3-kinase/protein kinase B signal transduction"/>
    <property type="evidence" value="ECO:0007669"/>
    <property type="project" value="TreeGrafter"/>
</dbReference>
<dbReference type="InterPro" id="IPR022353">
    <property type="entry name" value="Insulin_CS"/>
</dbReference>
<dbReference type="OrthoDB" id="6414143at2759"/>
<dbReference type="SMART" id="SM00078">
    <property type="entry name" value="IlGF"/>
    <property type="match status" value="1"/>
</dbReference>
<keyword evidence="9" id="KW-1185">Reference proteome</keyword>
<organism evidence="8 9">
    <name type="scientific">Tropilaelaps mercedesae</name>
    <dbReference type="NCBI Taxonomy" id="418985"/>
    <lineage>
        <taxon>Eukaryota</taxon>
        <taxon>Metazoa</taxon>
        <taxon>Ecdysozoa</taxon>
        <taxon>Arthropoda</taxon>
        <taxon>Chelicerata</taxon>
        <taxon>Arachnida</taxon>
        <taxon>Acari</taxon>
        <taxon>Parasitiformes</taxon>
        <taxon>Mesostigmata</taxon>
        <taxon>Gamasina</taxon>
        <taxon>Dermanyssoidea</taxon>
        <taxon>Laelapidae</taxon>
        <taxon>Tropilaelaps</taxon>
    </lineage>
</organism>
<dbReference type="GO" id="GO:0008284">
    <property type="term" value="P:positive regulation of cell population proliferation"/>
    <property type="evidence" value="ECO:0007669"/>
    <property type="project" value="TreeGrafter"/>
</dbReference>
<dbReference type="PROSITE" id="PS00262">
    <property type="entry name" value="INSULIN"/>
    <property type="match status" value="1"/>
</dbReference>
<keyword evidence="2" id="KW-0165">Cleavage on pair of basic residues</keyword>
<dbReference type="FunCoup" id="A0A1V9Y3V8">
    <property type="interactions" value="124"/>
</dbReference>
<evidence type="ECO:0000256" key="1">
    <source>
        <dbReference type="ARBA" id="ARBA00009034"/>
    </source>
</evidence>